<dbReference type="AlphaFoldDB" id="A0A840CY96"/>
<keyword evidence="3" id="KW-1185">Reference proteome</keyword>
<organism evidence="2 3">
    <name type="scientific">Bacteroides reticulotermitis</name>
    <dbReference type="NCBI Taxonomy" id="1133319"/>
    <lineage>
        <taxon>Bacteria</taxon>
        <taxon>Pseudomonadati</taxon>
        <taxon>Bacteroidota</taxon>
        <taxon>Bacteroidia</taxon>
        <taxon>Bacteroidales</taxon>
        <taxon>Bacteroidaceae</taxon>
        <taxon>Bacteroides</taxon>
    </lineage>
</organism>
<sequence>MKRYVLLFALFCCISSLVEIKATAQQGDRLIINKDTLQLLDCPIEYDTLLGSKVRQRLLKKSLSTGCWRRYVATWRILDNKLYLEAIQEYPKENNNNDVSLEGIFDAYKDEQGRILASWVSGKTYAASGKRLRYWNMDFYRNYEYETRYDIQKGVVVDEQHYQNYIKKSSLGEENPFYKDAFYKVIMSNFNGDLFPALANKNLKVDLSIRPNTDGQIDSLKILDWVLDGKKIKPFAANHPYAKELKRCLALVPDWKVSFIRGKIENIEASIDLWSKKGCRSITRNEENNDSIYINQKYYALRAFPLQYDTRLYARLLRFLPVNGLRNYTAIWELANERLYLKSIRLWNDPKPFPLEKIFPKARPGEPIEASWYDGETLCTQGETLNYSTEYYPTEILCTFNKGRLTSQTAYQNYVIPINEQSFQHRKDLLQSLDWTLDPGFVGKRIYATCTAYPNRDGKAEKLEIEISVSGFGKNYLNYKITDPDNPYIKACRKTLEHVIWSVQYKRGQVLPTHESFFVW</sequence>
<name>A0A840CY96_9BACE</name>
<protein>
    <submittedName>
        <fullName evidence="2">Uncharacterized protein</fullName>
    </submittedName>
</protein>
<comment type="caution">
    <text evidence="2">The sequence shown here is derived from an EMBL/GenBank/DDBJ whole genome shotgun (WGS) entry which is preliminary data.</text>
</comment>
<feature type="chain" id="PRO_5032371435" evidence="1">
    <location>
        <begin position="25"/>
        <end position="520"/>
    </location>
</feature>
<dbReference type="Proteomes" id="UP000560658">
    <property type="component" value="Unassembled WGS sequence"/>
</dbReference>
<accession>A0A840CY96</accession>
<dbReference type="EMBL" id="JACIER010000010">
    <property type="protein sequence ID" value="MBB4044850.1"/>
    <property type="molecule type" value="Genomic_DNA"/>
</dbReference>
<keyword evidence="1" id="KW-0732">Signal</keyword>
<feature type="signal peptide" evidence="1">
    <location>
        <begin position="1"/>
        <end position="24"/>
    </location>
</feature>
<evidence type="ECO:0000313" key="3">
    <source>
        <dbReference type="Proteomes" id="UP000560658"/>
    </source>
</evidence>
<evidence type="ECO:0000313" key="2">
    <source>
        <dbReference type="EMBL" id="MBB4044850.1"/>
    </source>
</evidence>
<gene>
    <name evidence="2" type="ORF">GGR06_002648</name>
</gene>
<evidence type="ECO:0000256" key="1">
    <source>
        <dbReference type="SAM" id="SignalP"/>
    </source>
</evidence>
<dbReference type="RefSeq" id="WP_044164666.1">
    <property type="nucleotide sequence ID" value="NZ_JACIER010000010.1"/>
</dbReference>
<reference evidence="2" key="1">
    <citation type="submission" date="2020-08" db="EMBL/GenBank/DDBJ databases">
        <title>Genomic Encyclopedia of Type Strains, Phase IV (KMG-IV): sequencing the most valuable type-strain genomes for metagenomic binning, comparative biology and taxonomic classification.</title>
        <authorList>
            <person name="Goeker M."/>
        </authorList>
    </citation>
    <scope>NUCLEOTIDE SEQUENCE [LARGE SCALE GENOMIC DNA]</scope>
    <source>
        <strain evidence="2">DSM 105720</strain>
    </source>
</reference>
<proteinExistence type="predicted"/>